<dbReference type="RefSeq" id="WP_222584261.1">
    <property type="nucleotide sequence ID" value="NZ_JAHVHP010000002.1"/>
</dbReference>
<dbReference type="Proteomes" id="UP000766609">
    <property type="component" value="Unassembled WGS sequence"/>
</dbReference>
<organism evidence="1 2">
    <name type="scientific">Algoriphagus marincola</name>
    <dbReference type="NCBI Taxonomy" id="264027"/>
    <lineage>
        <taxon>Bacteria</taxon>
        <taxon>Pseudomonadati</taxon>
        <taxon>Bacteroidota</taxon>
        <taxon>Cytophagia</taxon>
        <taxon>Cytophagales</taxon>
        <taxon>Cyclobacteriaceae</taxon>
        <taxon>Algoriphagus</taxon>
    </lineage>
</organism>
<keyword evidence="2" id="KW-1185">Reference proteome</keyword>
<evidence type="ECO:0000313" key="2">
    <source>
        <dbReference type="Proteomes" id="UP000766609"/>
    </source>
</evidence>
<name>A0ABS7N5N8_9BACT</name>
<evidence type="ECO:0000313" key="1">
    <source>
        <dbReference type="EMBL" id="MBY5951663.1"/>
    </source>
</evidence>
<sequence>MKRILIILPIIILSMGFSLFNKQPKEDKFWSWFSKNQETYYNEIENLEIREKIFNDLSTELKKVHQDLVFEFSPIHENGIREFTVSAEGIKELFPTVEKLIKNAPKIENWQFNAFRQRIPGDEFEIQYGDFKIGYSDIYFRYVDGKYGKLGIELNIRDYDGNGQTQNAIYILLDGLIGEYDITMGIDWIEWVKLDESNIENLNPITSLRTLIDQKKE</sequence>
<protein>
    <submittedName>
        <fullName evidence="1">Uncharacterized protein</fullName>
    </submittedName>
</protein>
<dbReference type="EMBL" id="JAHVHP010000002">
    <property type="protein sequence ID" value="MBY5951663.1"/>
    <property type="molecule type" value="Genomic_DNA"/>
</dbReference>
<accession>A0ABS7N5N8</accession>
<reference evidence="1 2" key="1">
    <citation type="submission" date="2021-06" db="EMBL/GenBank/DDBJ databases">
        <title>44 bacteria genomes isolated from Dapeng, Shenzhen.</title>
        <authorList>
            <person name="Zheng W."/>
            <person name="Yu S."/>
            <person name="Huang Y."/>
        </authorList>
    </citation>
    <scope>NUCLEOTIDE SEQUENCE [LARGE SCALE GENOMIC DNA]</scope>
    <source>
        <strain evidence="1 2">DP5N14-6</strain>
    </source>
</reference>
<gene>
    <name evidence="1" type="ORF">KUV23_11795</name>
</gene>
<comment type="caution">
    <text evidence="1">The sequence shown here is derived from an EMBL/GenBank/DDBJ whole genome shotgun (WGS) entry which is preliminary data.</text>
</comment>
<proteinExistence type="predicted"/>